<reference evidence="2 3" key="1">
    <citation type="journal article" date="2021" name="Elife">
        <title>Chloroplast acquisition without the gene transfer in kleptoplastic sea slugs, Plakobranchus ocellatus.</title>
        <authorList>
            <person name="Maeda T."/>
            <person name="Takahashi S."/>
            <person name="Yoshida T."/>
            <person name="Shimamura S."/>
            <person name="Takaki Y."/>
            <person name="Nagai Y."/>
            <person name="Toyoda A."/>
            <person name="Suzuki Y."/>
            <person name="Arimoto A."/>
            <person name="Ishii H."/>
            <person name="Satoh N."/>
            <person name="Nishiyama T."/>
            <person name="Hasebe M."/>
            <person name="Maruyama T."/>
            <person name="Minagawa J."/>
            <person name="Obokata J."/>
            <person name="Shigenobu S."/>
        </authorList>
    </citation>
    <scope>NUCLEOTIDE SEQUENCE [LARGE SCALE GENOMIC DNA]</scope>
</reference>
<protein>
    <submittedName>
        <fullName evidence="2">Forkhead box protein N3</fullName>
    </submittedName>
</protein>
<dbReference type="EMBL" id="BMAT01010620">
    <property type="protein sequence ID" value="GFR57489.1"/>
    <property type="molecule type" value="Genomic_DNA"/>
</dbReference>
<feature type="compositionally biased region" description="Polar residues" evidence="1">
    <location>
        <begin position="372"/>
        <end position="384"/>
    </location>
</feature>
<organism evidence="2 3">
    <name type="scientific">Elysia marginata</name>
    <dbReference type="NCBI Taxonomy" id="1093978"/>
    <lineage>
        <taxon>Eukaryota</taxon>
        <taxon>Metazoa</taxon>
        <taxon>Spiralia</taxon>
        <taxon>Lophotrochozoa</taxon>
        <taxon>Mollusca</taxon>
        <taxon>Gastropoda</taxon>
        <taxon>Heterobranchia</taxon>
        <taxon>Euthyneura</taxon>
        <taxon>Panpulmonata</taxon>
        <taxon>Sacoglossa</taxon>
        <taxon>Placobranchoidea</taxon>
        <taxon>Plakobranchidae</taxon>
        <taxon>Elysia</taxon>
    </lineage>
</organism>
<evidence type="ECO:0000256" key="1">
    <source>
        <dbReference type="SAM" id="MobiDB-lite"/>
    </source>
</evidence>
<proteinExistence type="predicted"/>
<sequence length="547" mass="59580">MTSTQPQNYMLYQSLPSTGRTILPLTQRPVPNTVSPHLFPFLSRRLAQTAFDVDNEMKDVAQTLVALKGSIKKEIPDSANEDIGPTWRHHKRSYSSSVNQRRPSSPVIVTNHPSLDHAYSSSRILEDDAPSHSSSSSSSSIDEEYDFGDADEECESDYHSDMDWDSDTKDEVDGDVPASPSNNDRNKMRASDCDADNRKAAPEDTEDDEQKKLHEGASALLNLAGLLFDQSRERAGGIAAPVNRERHTSPARTTSQHRKGMVSKGRPPKKLNHQKEADLAFKRTPSKSKRKNAGSNAKYDNEEYSLGKNHGKASLSPARSKKAQSLKSPGSKPGRKVAGTLSKVKSSVDKIKNGHKSAKKKAMESKKLKLSNTFGKKTTKSSSGHLKEDPIKLKRSLNKSATLKNGLNKRASISKVKGPKEADKAVKGDRVGSNPELNAANNESSKSSMPANIVKMESDQALAQMAHNNNNNNNNNDISKSTLVKAKGSLPNASGDAPAQIKTEPAWEDQAALSRNSPPSGATYSSHANSHKSPHFTRFSKKKGSLN</sequence>
<feature type="compositionally biased region" description="Basic residues" evidence="1">
    <location>
        <begin position="255"/>
        <end position="272"/>
    </location>
</feature>
<feature type="compositionally biased region" description="Low complexity" evidence="1">
    <location>
        <begin position="131"/>
        <end position="140"/>
    </location>
</feature>
<feature type="compositionally biased region" description="Basic and acidic residues" evidence="1">
    <location>
        <begin position="184"/>
        <end position="202"/>
    </location>
</feature>
<keyword evidence="3" id="KW-1185">Reference proteome</keyword>
<evidence type="ECO:0000313" key="2">
    <source>
        <dbReference type="EMBL" id="GFR57489.1"/>
    </source>
</evidence>
<feature type="compositionally biased region" description="Polar residues" evidence="1">
    <location>
        <begin position="94"/>
        <end position="123"/>
    </location>
</feature>
<feature type="compositionally biased region" description="Polar residues" evidence="1">
    <location>
        <begin position="435"/>
        <end position="450"/>
    </location>
</feature>
<comment type="caution">
    <text evidence="2">The sequence shown here is derived from an EMBL/GenBank/DDBJ whole genome shotgun (WGS) entry which is preliminary data.</text>
</comment>
<name>A0AAV4E9W9_9GAST</name>
<feature type="compositionally biased region" description="Basic and acidic residues" evidence="1">
    <location>
        <begin position="156"/>
        <end position="171"/>
    </location>
</feature>
<feature type="region of interest" description="Disordered" evidence="1">
    <location>
        <begin position="76"/>
        <end position="214"/>
    </location>
</feature>
<feature type="compositionally biased region" description="Polar residues" evidence="1">
    <location>
        <begin position="513"/>
        <end position="528"/>
    </location>
</feature>
<feature type="compositionally biased region" description="Acidic residues" evidence="1">
    <location>
        <begin position="141"/>
        <end position="155"/>
    </location>
</feature>
<feature type="compositionally biased region" description="Basic and acidic residues" evidence="1">
    <location>
        <begin position="418"/>
        <end position="430"/>
    </location>
</feature>
<accession>A0AAV4E9W9</accession>
<dbReference type="Proteomes" id="UP000762676">
    <property type="component" value="Unassembled WGS sequence"/>
</dbReference>
<evidence type="ECO:0000313" key="3">
    <source>
        <dbReference type="Proteomes" id="UP000762676"/>
    </source>
</evidence>
<dbReference type="AlphaFoldDB" id="A0AAV4E9W9"/>
<gene>
    <name evidence="2" type="ORF">ElyMa_005338600</name>
</gene>
<feature type="compositionally biased region" description="Basic residues" evidence="1">
    <location>
        <begin position="529"/>
        <end position="547"/>
    </location>
</feature>
<feature type="region of interest" description="Disordered" evidence="1">
    <location>
        <begin position="237"/>
        <end position="547"/>
    </location>
</feature>